<gene>
    <name evidence="17" type="primary">nnrD</name>
    <name evidence="21" type="ORF">FYJ79_01965</name>
</gene>
<accession>A0A844FRT5</accession>
<comment type="similarity">
    <text evidence="3 18">In the N-terminal section; belongs to the NnrE/AIBP family.</text>
</comment>
<dbReference type="EMBL" id="VUNM01000002">
    <property type="protein sequence ID" value="MST88355.1"/>
    <property type="molecule type" value="Genomic_DNA"/>
</dbReference>
<evidence type="ECO:0000313" key="21">
    <source>
        <dbReference type="EMBL" id="MST88355.1"/>
    </source>
</evidence>
<evidence type="ECO:0000256" key="7">
    <source>
        <dbReference type="ARBA" id="ARBA00022840"/>
    </source>
</evidence>
<keyword evidence="22" id="KW-1185">Reference proteome</keyword>
<keyword evidence="10 17" id="KW-0520">NAD</keyword>
<sequence length="491" mass="53586">MYIGSQNQLKAYDQYLMDHGYSIYELIDKASDCLKSHFKVYDHIGLLVGPGNNGADALSLGIKLSNMGKDVKLYYVGDHHKFSPGNQFYFDMCENNNISLIQLNEGSLASFQESLQDFEVIGDGFFGFGLNSAPRGLYATIIALINSHFDGDVLAIDIPTGLNCNTGQPYANTLYATKTIALSALKEGFLNPDSTTFTGEVIVEELAIDNPFEEAGLLRYFAIDDAKRMLKKRKYDGYKNYYGVDLLVAGSAQYKGAALLAAKGAIASGAGILHVSTAKEVADLLPLYLPEAISEVRPNNLSHEMLKKFDAICIGPGLGLDMDAYHCFLDVIEHTDCPLIIDADALTILSNNIDLLDRQKRPVILTPHLGEFRRLCAFSNDDDLMEVAVSFAKEHHCILVLKGPHTIVTDGQHSYRNASGNKAMAVGGMGDTLAGIMTAFLGSHYQAIEAAMLAVFVHGFAGDLVAQENYTVLPEALSKVIPHAMYLIEEQ</sequence>
<comment type="similarity">
    <text evidence="4 18">In the C-terminal section; belongs to the NnrD/CARKD family.</text>
</comment>
<comment type="catalytic activity">
    <reaction evidence="16 17 18">
        <text>(6S)-NADPHX + ADP = AMP + phosphate + NADPH + H(+)</text>
        <dbReference type="Rhea" id="RHEA:32235"/>
        <dbReference type="ChEBI" id="CHEBI:15378"/>
        <dbReference type="ChEBI" id="CHEBI:43474"/>
        <dbReference type="ChEBI" id="CHEBI:57783"/>
        <dbReference type="ChEBI" id="CHEBI:64076"/>
        <dbReference type="ChEBI" id="CHEBI:456215"/>
        <dbReference type="ChEBI" id="CHEBI:456216"/>
        <dbReference type="EC" id="4.2.1.136"/>
    </reaction>
</comment>
<evidence type="ECO:0000256" key="12">
    <source>
        <dbReference type="ARBA" id="ARBA00023239"/>
    </source>
</evidence>
<protein>
    <recommendedName>
        <fullName evidence="17">ADP-dependent (S)-NAD(P)H-hydrate dehydratase</fullName>
        <ecNumber evidence="17">4.2.1.136</ecNumber>
    </recommendedName>
    <alternativeName>
        <fullName evidence="17">ADP-dependent NAD(P)HX dehydratase</fullName>
    </alternativeName>
</protein>
<comment type="catalytic activity">
    <reaction evidence="15 17 18">
        <text>(6S)-NADHX + ADP = AMP + phosphate + NADH + H(+)</text>
        <dbReference type="Rhea" id="RHEA:32223"/>
        <dbReference type="ChEBI" id="CHEBI:15378"/>
        <dbReference type="ChEBI" id="CHEBI:43474"/>
        <dbReference type="ChEBI" id="CHEBI:57945"/>
        <dbReference type="ChEBI" id="CHEBI:64074"/>
        <dbReference type="ChEBI" id="CHEBI:456215"/>
        <dbReference type="ChEBI" id="CHEBI:456216"/>
        <dbReference type="EC" id="4.2.1.136"/>
    </reaction>
</comment>
<feature type="binding site" evidence="17">
    <location>
        <begin position="402"/>
        <end position="406"/>
    </location>
    <ligand>
        <name>AMP</name>
        <dbReference type="ChEBI" id="CHEBI:456215"/>
    </ligand>
</feature>
<dbReference type="PANTHER" id="PTHR12592:SF0">
    <property type="entry name" value="ATP-DEPENDENT (S)-NAD(P)H-HYDRATE DEHYDRATASE"/>
    <property type="match status" value="1"/>
</dbReference>
<evidence type="ECO:0000313" key="22">
    <source>
        <dbReference type="Proteomes" id="UP000442619"/>
    </source>
</evidence>
<feature type="binding site" evidence="17">
    <location>
        <position position="431"/>
    </location>
    <ligand>
        <name>(6S)-NADPHX</name>
        <dbReference type="ChEBI" id="CHEBI:64076"/>
    </ligand>
</feature>
<dbReference type="PANTHER" id="PTHR12592">
    <property type="entry name" value="ATP-DEPENDENT (S)-NAD(P)H-HYDRATE DEHYDRATASE FAMILY MEMBER"/>
    <property type="match status" value="1"/>
</dbReference>
<dbReference type="GO" id="GO:0052856">
    <property type="term" value="F:NAD(P)HX epimerase activity"/>
    <property type="evidence" value="ECO:0007669"/>
    <property type="project" value="UniProtKB-EC"/>
</dbReference>
<dbReference type="InterPro" id="IPR000631">
    <property type="entry name" value="CARKD"/>
</dbReference>
<feature type="binding site" evidence="17">
    <location>
        <position position="317"/>
    </location>
    <ligand>
        <name>(6S)-NADPHX</name>
        <dbReference type="ChEBI" id="CHEBI:64076"/>
    </ligand>
</feature>
<evidence type="ECO:0000256" key="14">
    <source>
        <dbReference type="ARBA" id="ARBA00025153"/>
    </source>
</evidence>
<feature type="binding site" evidence="17">
    <location>
        <position position="257"/>
    </location>
    <ligand>
        <name>(6S)-NADPHX</name>
        <dbReference type="ChEBI" id="CHEBI:64076"/>
    </ligand>
</feature>
<dbReference type="HAMAP" id="MF_01965">
    <property type="entry name" value="NADHX_dehydratase"/>
    <property type="match status" value="1"/>
</dbReference>
<dbReference type="Gene3D" id="3.40.1190.20">
    <property type="match status" value="1"/>
</dbReference>
<dbReference type="GO" id="GO:0052855">
    <property type="term" value="F:ADP-dependent NAD(P)H-hydrate dehydratase activity"/>
    <property type="evidence" value="ECO:0007669"/>
    <property type="project" value="UniProtKB-UniRule"/>
</dbReference>
<evidence type="ECO:0000256" key="15">
    <source>
        <dbReference type="ARBA" id="ARBA00048238"/>
    </source>
</evidence>
<dbReference type="CDD" id="cd01171">
    <property type="entry name" value="YXKO-related"/>
    <property type="match status" value="1"/>
</dbReference>
<keyword evidence="11 18" id="KW-0413">Isomerase</keyword>
<dbReference type="EC" id="4.2.1.136" evidence="17"/>
<evidence type="ECO:0000256" key="10">
    <source>
        <dbReference type="ARBA" id="ARBA00023027"/>
    </source>
</evidence>
<comment type="similarity">
    <text evidence="17">Belongs to the NnrD/CARKD family.</text>
</comment>
<keyword evidence="6 17" id="KW-0547">Nucleotide-binding</keyword>
<evidence type="ECO:0000256" key="3">
    <source>
        <dbReference type="ARBA" id="ARBA00006001"/>
    </source>
</evidence>
<comment type="cofactor">
    <cofactor evidence="18">
        <name>K(+)</name>
        <dbReference type="ChEBI" id="CHEBI:29103"/>
    </cofactor>
    <text evidence="18">Binds 1 potassium ion per subunit.</text>
</comment>
<dbReference type="SUPFAM" id="SSF64153">
    <property type="entry name" value="YjeF N-terminal domain-like"/>
    <property type="match status" value="1"/>
</dbReference>
<comment type="subunit">
    <text evidence="17">Homotetramer.</text>
</comment>
<evidence type="ECO:0000256" key="8">
    <source>
        <dbReference type="ARBA" id="ARBA00022857"/>
    </source>
</evidence>
<keyword evidence="5 18" id="KW-0479">Metal-binding</keyword>
<dbReference type="InterPro" id="IPR036652">
    <property type="entry name" value="YjeF_N_dom_sf"/>
</dbReference>
<dbReference type="PROSITE" id="PS51385">
    <property type="entry name" value="YJEF_N"/>
    <property type="match status" value="1"/>
</dbReference>
<comment type="function">
    <text evidence="14 18">Bifunctional enzyme that catalyzes the epimerization of the S- and R-forms of NAD(P)HX and the dehydration of the S-form of NAD(P)HX at the expense of ADP, which is converted to AMP. This allows the repair of both epimers of NAD(P)HX, a damaged form of NAD(P)H that is a result of enzymatic or heat-dependent hydration.</text>
</comment>
<dbReference type="Pfam" id="PF01256">
    <property type="entry name" value="Carb_kinase"/>
    <property type="match status" value="1"/>
</dbReference>
<reference evidence="21 22" key="1">
    <citation type="submission" date="2019-08" db="EMBL/GenBank/DDBJ databases">
        <title>In-depth cultivation of the pig gut microbiome towards novel bacterial diversity and tailored functional studies.</title>
        <authorList>
            <person name="Wylensek D."/>
            <person name="Hitch T.C.A."/>
            <person name="Clavel T."/>
        </authorList>
    </citation>
    <scope>NUCLEOTIDE SEQUENCE [LARGE SCALE GENOMIC DNA]</scope>
    <source>
        <strain evidence="21 22">CA-Schmier-601-WT-3</strain>
    </source>
</reference>
<evidence type="ECO:0000256" key="2">
    <source>
        <dbReference type="ARBA" id="ARBA00000909"/>
    </source>
</evidence>
<evidence type="ECO:0000256" key="4">
    <source>
        <dbReference type="ARBA" id="ARBA00009524"/>
    </source>
</evidence>
<keyword evidence="9 18" id="KW-0630">Potassium</keyword>
<dbReference type="GO" id="GO:0046872">
    <property type="term" value="F:metal ion binding"/>
    <property type="evidence" value="ECO:0007669"/>
    <property type="project" value="UniProtKB-UniRule"/>
</dbReference>
<dbReference type="InterPro" id="IPR029056">
    <property type="entry name" value="Ribokinase-like"/>
</dbReference>
<dbReference type="AlphaFoldDB" id="A0A844FRT5"/>
<organism evidence="21 22">
    <name type="scientific">Sharpea porci</name>
    <dbReference type="NCBI Taxonomy" id="2652286"/>
    <lineage>
        <taxon>Bacteria</taxon>
        <taxon>Bacillati</taxon>
        <taxon>Bacillota</taxon>
        <taxon>Erysipelotrichia</taxon>
        <taxon>Erysipelotrichales</taxon>
        <taxon>Coprobacillaceae</taxon>
        <taxon>Sharpea</taxon>
    </lineage>
</organism>
<keyword evidence="7 17" id="KW-0067">ATP-binding</keyword>
<feature type="domain" description="YjeF N-terminal" evidence="20">
    <location>
        <begin position="9"/>
        <end position="214"/>
    </location>
</feature>
<dbReference type="GO" id="GO:0046496">
    <property type="term" value="P:nicotinamide nucleotide metabolic process"/>
    <property type="evidence" value="ECO:0007669"/>
    <property type="project" value="UniProtKB-UniRule"/>
</dbReference>
<dbReference type="InterPro" id="IPR004443">
    <property type="entry name" value="YjeF_N_dom"/>
</dbReference>
<dbReference type="InterPro" id="IPR017953">
    <property type="entry name" value="Carbohydrate_kinase_pred_CS"/>
</dbReference>
<comment type="catalytic activity">
    <reaction evidence="1 18">
        <text>(6R)-NADHX = (6S)-NADHX</text>
        <dbReference type="Rhea" id="RHEA:32215"/>
        <dbReference type="ChEBI" id="CHEBI:64074"/>
        <dbReference type="ChEBI" id="CHEBI:64075"/>
        <dbReference type="EC" id="5.1.99.6"/>
    </reaction>
</comment>
<dbReference type="PIRSF" id="PIRSF017184">
    <property type="entry name" value="Nnr"/>
    <property type="match status" value="1"/>
</dbReference>
<dbReference type="Pfam" id="PF03853">
    <property type="entry name" value="YjeF_N"/>
    <property type="match status" value="1"/>
</dbReference>
<name>A0A844FRT5_9FIRM</name>
<dbReference type="PROSITE" id="PS51383">
    <property type="entry name" value="YJEF_C_3"/>
    <property type="match status" value="1"/>
</dbReference>
<evidence type="ECO:0000256" key="6">
    <source>
        <dbReference type="ARBA" id="ARBA00022741"/>
    </source>
</evidence>
<evidence type="ECO:0000256" key="18">
    <source>
        <dbReference type="PIRNR" id="PIRNR017184"/>
    </source>
</evidence>
<evidence type="ECO:0000256" key="17">
    <source>
        <dbReference type="HAMAP-Rule" id="MF_01965"/>
    </source>
</evidence>
<evidence type="ECO:0000256" key="9">
    <source>
        <dbReference type="ARBA" id="ARBA00022958"/>
    </source>
</evidence>
<proteinExistence type="inferred from homology"/>
<comment type="caution">
    <text evidence="21">The sequence shown here is derived from an EMBL/GenBank/DDBJ whole genome shotgun (WGS) entry which is preliminary data.</text>
</comment>
<comment type="catalytic activity">
    <reaction evidence="2 18">
        <text>(6R)-NADPHX = (6S)-NADPHX</text>
        <dbReference type="Rhea" id="RHEA:32227"/>
        <dbReference type="ChEBI" id="CHEBI:64076"/>
        <dbReference type="ChEBI" id="CHEBI:64077"/>
        <dbReference type="EC" id="5.1.99.6"/>
    </reaction>
</comment>
<feature type="binding site" evidence="17">
    <location>
        <position position="430"/>
    </location>
    <ligand>
        <name>AMP</name>
        <dbReference type="ChEBI" id="CHEBI:456215"/>
    </ligand>
</feature>
<dbReference type="Proteomes" id="UP000442619">
    <property type="component" value="Unassembled WGS sequence"/>
</dbReference>
<dbReference type="InterPro" id="IPR030677">
    <property type="entry name" value="Nnr"/>
</dbReference>
<dbReference type="RefSeq" id="WP_154514293.1">
    <property type="nucleotide sequence ID" value="NZ_VUNM01000002.1"/>
</dbReference>
<dbReference type="GO" id="GO:0005524">
    <property type="term" value="F:ATP binding"/>
    <property type="evidence" value="ECO:0007669"/>
    <property type="project" value="UniProtKB-UniRule"/>
</dbReference>
<evidence type="ECO:0000259" key="19">
    <source>
        <dbReference type="PROSITE" id="PS51383"/>
    </source>
</evidence>
<evidence type="ECO:0000256" key="1">
    <source>
        <dbReference type="ARBA" id="ARBA00000013"/>
    </source>
</evidence>
<dbReference type="Gene3D" id="3.40.50.10260">
    <property type="entry name" value="YjeF N-terminal domain"/>
    <property type="match status" value="1"/>
</dbReference>
<dbReference type="NCBIfam" id="TIGR00196">
    <property type="entry name" value="yjeF_cterm"/>
    <property type="match status" value="1"/>
</dbReference>
<comment type="function">
    <text evidence="17">Catalyzes the dehydration of the S-form of NAD(P)HX at the expense of ADP, which is converted to AMP. Together with NAD(P)HX epimerase, which catalyzes the epimerization of the S- and R-forms, the enzyme allows the repair of both epimers of NAD(P)HX, a damaged form of NAD(P)H that is a result of enzymatic or heat-dependent hydration.</text>
</comment>
<dbReference type="PROSITE" id="PS01050">
    <property type="entry name" value="YJEF_C_2"/>
    <property type="match status" value="1"/>
</dbReference>
<keyword evidence="12 17" id="KW-0456">Lyase</keyword>
<feature type="binding site" evidence="17">
    <location>
        <position position="368"/>
    </location>
    <ligand>
        <name>(6S)-NADPHX</name>
        <dbReference type="ChEBI" id="CHEBI:64076"/>
    </ligand>
</feature>
<evidence type="ECO:0000256" key="13">
    <source>
        <dbReference type="ARBA" id="ARBA00023268"/>
    </source>
</evidence>
<evidence type="ECO:0000256" key="5">
    <source>
        <dbReference type="ARBA" id="ARBA00022723"/>
    </source>
</evidence>
<feature type="domain" description="YjeF C-terminal" evidence="19">
    <location>
        <begin position="222"/>
        <end position="488"/>
    </location>
</feature>
<evidence type="ECO:0000256" key="11">
    <source>
        <dbReference type="ARBA" id="ARBA00023235"/>
    </source>
</evidence>
<evidence type="ECO:0000259" key="20">
    <source>
        <dbReference type="PROSITE" id="PS51385"/>
    </source>
</evidence>
<evidence type="ECO:0000256" key="16">
    <source>
        <dbReference type="ARBA" id="ARBA00049209"/>
    </source>
</evidence>
<dbReference type="GO" id="GO:0110051">
    <property type="term" value="P:metabolite repair"/>
    <property type="evidence" value="ECO:0007669"/>
    <property type="project" value="TreeGrafter"/>
</dbReference>
<comment type="cofactor">
    <cofactor evidence="17">
        <name>Mg(2+)</name>
        <dbReference type="ChEBI" id="CHEBI:18420"/>
    </cofactor>
</comment>
<keyword evidence="13" id="KW-0511">Multifunctional enzyme</keyword>
<dbReference type="SUPFAM" id="SSF53613">
    <property type="entry name" value="Ribokinase-like"/>
    <property type="match status" value="1"/>
</dbReference>
<keyword evidence="8 17" id="KW-0521">NADP</keyword>